<accession>A0AAV5JE98</accession>
<reference evidence="1 2" key="1">
    <citation type="journal article" date="2021" name="Commun. Biol.">
        <title>The genome of Shorea leprosula (Dipterocarpaceae) highlights the ecological relevance of drought in aseasonal tropical rainforests.</title>
        <authorList>
            <person name="Ng K.K.S."/>
            <person name="Kobayashi M.J."/>
            <person name="Fawcett J.A."/>
            <person name="Hatakeyama M."/>
            <person name="Paape T."/>
            <person name="Ng C.H."/>
            <person name="Ang C.C."/>
            <person name="Tnah L.H."/>
            <person name="Lee C.T."/>
            <person name="Nishiyama T."/>
            <person name="Sese J."/>
            <person name="O'Brien M.J."/>
            <person name="Copetti D."/>
            <person name="Mohd Noor M.I."/>
            <person name="Ong R.C."/>
            <person name="Putra M."/>
            <person name="Sireger I.Z."/>
            <person name="Indrioko S."/>
            <person name="Kosugi Y."/>
            <person name="Izuno A."/>
            <person name="Isagi Y."/>
            <person name="Lee S.L."/>
            <person name="Shimizu K.K."/>
        </authorList>
    </citation>
    <scope>NUCLEOTIDE SEQUENCE [LARGE SCALE GENOMIC DNA]</scope>
    <source>
        <strain evidence="1">214</strain>
    </source>
</reference>
<evidence type="ECO:0000313" key="2">
    <source>
        <dbReference type="Proteomes" id="UP001054252"/>
    </source>
</evidence>
<protein>
    <submittedName>
        <fullName evidence="1">Uncharacterized protein</fullName>
    </submittedName>
</protein>
<evidence type="ECO:0000313" key="1">
    <source>
        <dbReference type="EMBL" id="GKV10843.1"/>
    </source>
</evidence>
<dbReference type="AlphaFoldDB" id="A0AAV5JE98"/>
<organism evidence="1 2">
    <name type="scientific">Rubroshorea leprosula</name>
    <dbReference type="NCBI Taxonomy" id="152421"/>
    <lineage>
        <taxon>Eukaryota</taxon>
        <taxon>Viridiplantae</taxon>
        <taxon>Streptophyta</taxon>
        <taxon>Embryophyta</taxon>
        <taxon>Tracheophyta</taxon>
        <taxon>Spermatophyta</taxon>
        <taxon>Magnoliopsida</taxon>
        <taxon>eudicotyledons</taxon>
        <taxon>Gunneridae</taxon>
        <taxon>Pentapetalae</taxon>
        <taxon>rosids</taxon>
        <taxon>malvids</taxon>
        <taxon>Malvales</taxon>
        <taxon>Dipterocarpaceae</taxon>
        <taxon>Rubroshorea</taxon>
    </lineage>
</organism>
<comment type="caution">
    <text evidence="1">The sequence shown here is derived from an EMBL/GenBank/DDBJ whole genome shotgun (WGS) entry which is preliminary data.</text>
</comment>
<proteinExistence type="predicted"/>
<gene>
    <name evidence="1" type="ORF">SLEP1_g22154</name>
</gene>
<sequence length="155" mass="17108">MKFLPFLVKSQDLGPRIFPLNPEKIPVLLCSSPLQPARAPATATHFQPGTPAKLGDFSLFSCSRHLLNPEFSRSGLLFFPRPRAALVGGELLGLSDFREFPCKSRRPPSQTAAPVSLLVNYGFDRFVTVALGLAFCSVRVRKRNRGRGKPREVTS</sequence>
<name>A0AAV5JE98_9ROSI</name>
<dbReference type="Proteomes" id="UP001054252">
    <property type="component" value="Unassembled WGS sequence"/>
</dbReference>
<keyword evidence="2" id="KW-1185">Reference proteome</keyword>
<dbReference type="EMBL" id="BPVZ01000033">
    <property type="protein sequence ID" value="GKV10843.1"/>
    <property type="molecule type" value="Genomic_DNA"/>
</dbReference>